<dbReference type="InterPro" id="IPR051346">
    <property type="entry name" value="OTU_Deubiquitinase"/>
</dbReference>
<keyword evidence="5" id="KW-0378">Hydrolase</keyword>
<sequence length="293" mass="33605">MIFMLVKLLNLAKKNWKELGSEAIHVVSAKLTRRLRKFALLGQTDCLQPSWRQYIQISITEAHEIVKQHWESLVAHQGNIKITAIATLKPELDLDMKLVGLDDFLTDEICAVEKSPFWNETTKTLLLLLRGLFAGGVLCFIFGQKRYRVNFGLDRSRIPRTLPAIPYKSKDSPFPRSEFSHPDVVIILTLLSWYYSGLGDGELFDILTHVLRSEYATIHYDDFVSTASFSLPEAFGNLSVISIHDRQQYITQLFPGLWYSRKVVDDFLSYLVFLKQLKQFTKKLSASGWDLAV</sequence>
<organism evidence="8 9">
    <name type="scientific">Pyrenophora tritici-repentis</name>
    <dbReference type="NCBI Taxonomy" id="45151"/>
    <lineage>
        <taxon>Eukaryota</taxon>
        <taxon>Fungi</taxon>
        <taxon>Dikarya</taxon>
        <taxon>Ascomycota</taxon>
        <taxon>Pezizomycotina</taxon>
        <taxon>Dothideomycetes</taxon>
        <taxon>Pleosporomycetidae</taxon>
        <taxon>Pleosporales</taxon>
        <taxon>Pleosporineae</taxon>
        <taxon>Pleosporaceae</taxon>
        <taxon>Pyrenophora</taxon>
    </lineage>
</organism>
<dbReference type="PANTHER" id="PTHR13367">
    <property type="entry name" value="UBIQUITIN THIOESTERASE"/>
    <property type="match status" value="1"/>
</dbReference>
<evidence type="ECO:0000256" key="1">
    <source>
        <dbReference type="ARBA" id="ARBA00000707"/>
    </source>
</evidence>
<dbReference type="AlphaFoldDB" id="A0A834S6Q8"/>
<dbReference type="EC" id="3.4.19.12" evidence="2"/>
<evidence type="ECO:0000259" key="7">
    <source>
        <dbReference type="Pfam" id="PF12359"/>
    </source>
</evidence>
<dbReference type="RefSeq" id="XP_001931040.2">
    <property type="nucleotide sequence ID" value="XM_001931005.2"/>
</dbReference>
<evidence type="ECO:0000256" key="4">
    <source>
        <dbReference type="ARBA" id="ARBA00022786"/>
    </source>
</evidence>
<keyword evidence="3" id="KW-0645">Protease</keyword>
<dbReference type="Proteomes" id="UP000245464">
    <property type="component" value="Chromosome 1"/>
</dbReference>
<reference evidence="8 9" key="1">
    <citation type="journal article" date="2018" name="BMC Genomics">
        <title>Comparative genomics of the wheat fungal pathogen Pyrenophora tritici-repentis reveals chromosomal variations and genome plasticity.</title>
        <authorList>
            <person name="Moolhuijzen P."/>
            <person name="See P.T."/>
            <person name="Hane J.K."/>
            <person name="Shi G."/>
            <person name="Liu Z."/>
            <person name="Oliver R.P."/>
            <person name="Moffat C.S."/>
        </authorList>
    </citation>
    <scope>NUCLEOTIDE SEQUENCE [LARGE SCALE GENOMIC DNA]</scope>
    <source>
        <strain evidence="8">M4</strain>
    </source>
</reference>
<dbReference type="GO" id="GO:0006508">
    <property type="term" value="P:proteolysis"/>
    <property type="evidence" value="ECO:0007669"/>
    <property type="project" value="UniProtKB-KW"/>
</dbReference>
<evidence type="ECO:0000256" key="5">
    <source>
        <dbReference type="ARBA" id="ARBA00022801"/>
    </source>
</evidence>
<keyword evidence="4" id="KW-0833">Ubl conjugation pathway</keyword>
<protein>
    <recommendedName>
        <fullName evidence="2">ubiquitinyl hydrolase 1</fullName>
        <ecNumber evidence="2">3.4.19.12</ecNumber>
    </recommendedName>
</protein>
<evidence type="ECO:0000256" key="2">
    <source>
        <dbReference type="ARBA" id="ARBA00012759"/>
    </source>
</evidence>
<evidence type="ECO:0000256" key="3">
    <source>
        <dbReference type="ARBA" id="ARBA00022670"/>
    </source>
</evidence>
<name>A0A834S6Q8_9PLEO</name>
<gene>
    <name evidence="8" type="ORF">PtrM4_010540</name>
</gene>
<dbReference type="Pfam" id="PF12359">
    <property type="entry name" value="DUF3645"/>
    <property type="match status" value="1"/>
</dbReference>
<feature type="domain" description="DUF3645" evidence="7">
    <location>
        <begin position="155"/>
        <end position="189"/>
    </location>
</feature>
<evidence type="ECO:0000256" key="6">
    <source>
        <dbReference type="ARBA" id="ARBA00022807"/>
    </source>
</evidence>
<dbReference type="GO" id="GO:0004843">
    <property type="term" value="F:cysteine-type deubiquitinase activity"/>
    <property type="evidence" value="ECO:0007669"/>
    <property type="project" value="UniProtKB-EC"/>
</dbReference>
<dbReference type="PANTHER" id="PTHR13367:SF34">
    <property type="match status" value="1"/>
</dbReference>
<accession>A0A834S6Q8</accession>
<comment type="catalytic activity">
    <reaction evidence="1">
        <text>Thiol-dependent hydrolysis of ester, thioester, amide, peptide and isopeptide bonds formed by the C-terminal Gly of ubiquitin (a 76-residue protein attached to proteins as an intracellular targeting signal).</text>
        <dbReference type="EC" id="3.4.19.12"/>
    </reaction>
</comment>
<dbReference type="EMBL" id="NQIK02000001">
    <property type="protein sequence ID" value="KAF7576814.1"/>
    <property type="molecule type" value="Genomic_DNA"/>
</dbReference>
<evidence type="ECO:0000313" key="9">
    <source>
        <dbReference type="Proteomes" id="UP000245464"/>
    </source>
</evidence>
<dbReference type="KEGG" id="ptrr:6340284"/>
<comment type="caution">
    <text evidence="8">The sequence shown here is derived from an EMBL/GenBank/DDBJ whole genome shotgun (WGS) entry which is preliminary data.</text>
</comment>
<proteinExistence type="predicted"/>
<evidence type="ECO:0000313" key="8">
    <source>
        <dbReference type="EMBL" id="KAF7576814.1"/>
    </source>
</evidence>
<keyword evidence="6" id="KW-0788">Thiol protease</keyword>
<dbReference type="GeneID" id="6340284"/>
<dbReference type="InterPro" id="IPR022105">
    <property type="entry name" value="DUF3645"/>
</dbReference>